<dbReference type="Proteomes" id="UP000008311">
    <property type="component" value="Unassembled WGS sequence"/>
</dbReference>
<protein>
    <submittedName>
        <fullName evidence="1">Uncharacterized protein</fullName>
    </submittedName>
</protein>
<gene>
    <name evidence="1" type="ORF">RCOM_1068980</name>
</gene>
<proteinExistence type="predicted"/>
<dbReference type="InParanoid" id="B9SD39"/>
<dbReference type="EMBL" id="EQ973925">
    <property type="protein sequence ID" value="EEF38477.1"/>
    <property type="molecule type" value="Genomic_DNA"/>
</dbReference>
<accession>B9SD39</accession>
<keyword evidence="2" id="KW-1185">Reference proteome</keyword>
<organism evidence="1 2">
    <name type="scientific">Ricinus communis</name>
    <name type="common">Castor bean</name>
    <dbReference type="NCBI Taxonomy" id="3988"/>
    <lineage>
        <taxon>Eukaryota</taxon>
        <taxon>Viridiplantae</taxon>
        <taxon>Streptophyta</taxon>
        <taxon>Embryophyta</taxon>
        <taxon>Tracheophyta</taxon>
        <taxon>Spermatophyta</taxon>
        <taxon>Magnoliopsida</taxon>
        <taxon>eudicotyledons</taxon>
        <taxon>Gunneridae</taxon>
        <taxon>Pentapetalae</taxon>
        <taxon>rosids</taxon>
        <taxon>fabids</taxon>
        <taxon>Malpighiales</taxon>
        <taxon>Euphorbiaceae</taxon>
        <taxon>Acalyphoideae</taxon>
        <taxon>Acalypheae</taxon>
        <taxon>Ricinus</taxon>
    </lineage>
</organism>
<name>B9SD39_RICCO</name>
<dbReference type="AlphaFoldDB" id="B9SD39"/>
<evidence type="ECO:0000313" key="2">
    <source>
        <dbReference type="Proteomes" id="UP000008311"/>
    </source>
</evidence>
<evidence type="ECO:0000313" key="1">
    <source>
        <dbReference type="EMBL" id="EEF38477.1"/>
    </source>
</evidence>
<reference evidence="2" key="1">
    <citation type="journal article" date="2010" name="Nat. Biotechnol.">
        <title>Draft genome sequence of the oilseed species Ricinus communis.</title>
        <authorList>
            <person name="Chan A.P."/>
            <person name="Crabtree J."/>
            <person name="Zhao Q."/>
            <person name="Lorenzi H."/>
            <person name="Orvis J."/>
            <person name="Puiu D."/>
            <person name="Melake-Berhan A."/>
            <person name="Jones K.M."/>
            <person name="Redman J."/>
            <person name="Chen G."/>
            <person name="Cahoon E.B."/>
            <person name="Gedil M."/>
            <person name="Stanke M."/>
            <person name="Haas B.J."/>
            <person name="Wortman J.R."/>
            <person name="Fraser-Liggett C.M."/>
            <person name="Ravel J."/>
            <person name="Rabinowicz P.D."/>
        </authorList>
    </citation>
    <scope>NUCLEOTIDE SEQUENCE [LARGE SCALE GENOMIC DNA]</scope>
    <source>
        <strain evidence="2">cv. Hale</strain>
    </source>
</reference>
<sequence>MAISPAHKEDSPTASPSSPLAYPKFWFSIWNAKPPPKLNKLGFPPPCLNPDTETSKSMLGWWQAMITVWKGDLCVGQSGEVKMTLYLAKILSTLSEL</sequence>